<evidence type="ECO:0000313" key="6">
    <source>
        <dbReference type="EMBL" id="VDN51737.1"/>
    </source>
</evidence>
<accession>A0A0N4UI73</accession>
<organism evidence="7 9">
    <name type="scientific">Dracunculus medinensis</name>
    <name type="common">Guinea worm</name>
    <dbReference type="NCBI Taxonomy" id="318479"/>
    <lineage>
        <taxon>Eukaryota</taxon>
        <taxon>Metazoa</taxon>
        <taxon>Ecdysozoa</taxon>
        <taxon>Nematoda</taxon>
        <taxon>Chromadorea</taxon>
        <taxon>Rhabditida</taxon>
        <taxon>Spirurina</taxon>
        <taxon>Dracunculoidea</taxon>
        <taxon>Dracunculidae</taxon>
        <taxon>Dracunculus</taxon>
    </lineage>
</organism>
<dbReference type="PANTHER" id="PTHR11040">
    <property type="entry name" value="ZINC/IRON TRANSPORTER"/>
    <property type="match status" value="1"/>
</dbReference>
<feature type="transmembrane region" description="Helical" evidence="5">
    <location>
        <begin position="226"/>
        <end position="247"/>
    </location>
</feature>
<evidence type="ECO:0000256" key="4">
    <source>
        <dbReference type="ARBA" id="ARBA00023136"/>
    </source>
</evidence>
<feature type="transmembrane region" description="Helical" evidence="5">
    <location>
        <begin position="20"/>
        <end position="41"/>
    </location>
</feature>
<dbReference type="OrthoDB" id="448280at2759"/>
<reference evidence="6 8" key="2">
    <citation type="submission" date="2018-11" db="EMBL/GenBank/DDBJ databases">
        <authorList>
            <consortium name="Pathogen Informatics"/>
        </authorList>
    </citation>
    <scope>NUCLEOTIDE SEQUENCE [LARGE SCALE GENOMIC DNA]</scope>
</reference>
<keyword evidence="3 5" id="KW-1133">Transmembrane helix</keyword>
<evidence type="ECO:0000256" key="1">
    <source>
        <dbReference type="ARBA" id="ARBA00004141"/>
    </source>
</evidence>
<evidence type="ECO:0000313" key="9">
    <source>
        <dbReference type="WBParaSite" id="DME_0000729201-mRNA-1"/>
    </source>
</evidence>
<keyword evidence="4 5" id="KW-0472">Membrane</keyword>
<proteinExistence type="predicted"/>
<feature type="transmembrane region" description="Helical" evidence="5">
    <location>
        <begin position="53"/>
        <end position="77"/>
    </location>
</feature>
<protein>
    <submittedName>
        <fullName evidence="9">Zinc transporter ZIP1</fullName>
    </submittedName>
</protein>
<keyword evidence="2 5" id="KW-0812">Transmembrane</keyword>
<feature type="transmembrane region" description="Helical" evidence="5">
    <location>
        <begin position="187"/>
        <end position="206"/>
    </location>
</feature>
<dbReference type="PANTHER" id="PTHR11040:SF140">
    <property type="entry name" value="ZRT (ZRT), IRT- (IRT-) LIKE PROTEIN TRANSPORTER"/>
    <property type="match status" value="1"/>
</dbReference>
<dbReference type="WBParaSite" id="DME_0000729201-mRNA-1">
    <property type="protein sequence ID" value="DME_0000729201-mRNA-1"/>
    <property type="gene ID" value="DME_0000729201"/>
</dbReference>
<evidence type="ECO:0000256" key="3">
    <source>
        <dbReference type="ARBA" id="ARBA00022989"/>
    </source>
</evidence>
<dbReference type="GO" id="GO:0005886">
    <property type="term" value="C:plasma membrane"/>
    <property type="evidence" value="ECO:0007669"/>
    <property type="project" value="TreeGrafter"/>
</dbReference>
<name>A0A0N4UI73_DRAME</name>
<reference evidence="9" key="1">
    <citation type="submission" date="2017-02" db="UniProtKB">
        <authorList>
            <consortium name="WormBaseParasite"/>
        </authorList>
    </citation>
    <scope>IDENTIFICATION</scope>
</reference>
<dbReference type="EMBL" id="UYYG01000029">
    <property type="protein sequence ID" value="VDN51737.1"/>
    <property type="molecule type" value="Genomic_DNA"/>
</dbReference>
<dbReference type="InterPro" id="IPR003689">
    <property type="entry name" value="ZIP"/>
</dbReference>
<sequence>MVHLLIYFFSLIFFSSRSIILSICTCFACGIFFATCFLGLIPHIRAHETKIHFMILVGFSLILFLEQVFNFYLSFIFKFLCYKFQGHGTHSLRIPINFSHQFFHSCALLFGLCSHSIFEGIALGMQNNEKEFFKLLIAIMLHELLCSFAYGVSLAEQQASFGAAFIFTAILASNIPLGILMDTSEVLWCRFFLESFATGTFIYVASVEMLSEELQAKFTNIPLVHIYKAIAFCFGCIFFCFISLSFFY</sequence>
<evidence type="ECO:0000256" key="2">
    <source>
        <dbReference type="ARBA" id="ARBA00022692"/>
    </source>
</evidence>
<keyword evidence="8" id="KW-1185">Reference proteome</keyword>
<dbReference type="Proteomes" id="UP000038040">
    <property type="component" value="Unplaced"/>
</dbReference>
<evidence type="ECO:0000313" key="7">
    <source>
        <dbReference type="Proteomes" id="UP000038040"/>
    </source>
</evidence>
<dbReference type="GO" id="GO:0005385">
    <property type="term" value="F:zinc ion transmembrane transporter activity"/>
    <property type="evidence" value="ECO:0007669"/>
    <property type="project" value="TreeGrafter"/>
</dbReference>
<evidence type="ECO:0000256" key="5">
    <source>
        <dbReference type="SAM" id="Phobius"/>
    </source>
</evidence>
<dbReference type="Pfam" id="PF02535">
    <property type="entry name" value="Zip"/>
    <property type="match status" value="1"/>
</dbReference>
<comment type="subcellular location">
    <subcellularLocation>
        <location evidence="1">Membrane</location>
        <topology evidence="1">Multi-pass membrane protein</topology>
    </subcellularLocation>
</comment>
<gene>
    <name evidence="6" type="ORF">DME_LOCUS1710</name>
</gene>
<feature type="transmembrane region" description="Helical" evidence="5">
    <location>
        <begin position="161"/>
        <end position="180"/>
    </location>
</feature>
<dbReference type="AlphaFoldDB" id="A0A0N4UI73"/>
<dbReference type="STRING" id="318479.A0A0N4UI73"/>
<dbReference type="Proteomes" id="UP000274756">
    <property type="component" value="Unassembled WGS sequence"/>
</dbReference>
<feature type="transmembrane region" description="Helical" evidence="5">
    <location>
        <begin position="135"/>
        <end position="155"/>
    </location>
</feature>
<evidence type="ECO:0000313" key="8">
    <source>
        <dbReference type="Proteomes" id="UP000274756"/>
    </source>
</evidence>